<gene>
    <name evidence="2" type="ORF">JK358_35480</name>
</gene>
<protein>
    <submittedName>
        <fullName evidence="2">Uncharacterized protein</fullName>
    </submittedName>
</protein>
<evidence type="ECO:0000313" key="3">
    <source>
        <dbReference type="Proteomes" id="UP000602198"/>
    </source>
</evidence>
<reference evidence="2 3" key="1">
    <citation type="submission" date="2021-01" db="EMBL/GenBank/DDBJ databases">
        <title>WGS of actinomycetes isolated from Thailand.</title>
        <authorList>
            <person name="Thawai C."/>
        </authorList>
    </citation>
    <scope>NUCLEOTIDE SEQUENCE [LARGE SCALE GENOMIC DNA]</scope>
    <source>
        <strain evidence="2 3">LPG 2</strain>
    </source>
</reference>
<organism evidence="2 3">
    <name type="scientific">Nocardia acididurans</name>
    <dbReference type="NCBI Taxonomy" id="2802282"/>
    <lineage>
        <taxon>Bacteria</taxon>
        <taxon>Bacillati</taxon>
        <taxon>Actinomycetota</taxon>
        <taxon>Actinomycetes</taxon>
        <taxon>Mycobacteriales</taxon>
        <taxon>Nocardiaceae</taxon>
        <taxon>Nocardia</taxon>
    </lineage>
</organism>
<feature type="region of interest" description="Disordered" evidence="1">
    <location>
        <begin position="1"/>
        <end position="31"/>
    </location>
</feature>
<feature type="compositionally biased region" description="Polar residues" evidence="1">
    <location>
        <begin position="16"/>
        <end position="30"/>
    </location>
</feature>
<accession>A0ABS1MJ65</accession>
<evidence type="ECO:0000256" key="1">
    <source>
        <dbReference type="SAM" id="MobiDB-lite"/>
    </source>
</evidence>
<comment type="caution">
    <text evidence="2">The sequence shown here is derived from an EMBL/GenBank/DDBJ whole genome shotgun (WGS) entry which is preliminary data.</text>
</comment>
<evidence type="ECO:0000313" key="2">
    <source>
        <dbReference type="EMBL" id="MBL1079719.1"/>
    </source>
</evidence>
<dbReference type="EMBL" id="JAERRJ010000019">
    <property type="protein sequence ID" value="MBL1079719.1"/>
    <property type="molecule type" value="Genomic_DNA"/>
</dbReference>
<dbReference type="Proteomes" id="UP000602198">
    <property type="component" value="Unassembled WGS sequence"/>
</dbReference>
<keyword evidence="3" id="KW-1185">Reference proteome</keyword>
<proteinExistence type="predicted"/>
<dbReference type="RefSeq" id="WP_201957142.1">
    <property type="nucleotide sequence ID" value="NZ_JAERRJ010000019.1"/>
</dbReference>
<name>A0ABS1MJ65_9NOCA</name>
<sequence>MQAVIESHPGHPQFTGAWQQSCATSTTRSPPASLGLDFSVVPVTPVTGHGLLWGRGIWNASTATESLDGLECEAVIAMPFTS</sequence>